<keyword evidence="10" id="KW-1185">Reference proteome</keyword>
<dbReference type="SUPFAM" id="SSF103473">
    <property type="entry name" value="MFS general substrate transporter"/>
    <property type="match status" value="1"/>
</dbReference>
<evidence type="ECO:0000256" key="5">
    <source>
        <dbReference type="ARBA" id="ARBA00022989"/>
    </source>
</evidence>
<dbReference type="EMBL" id="JAMTCP010000036">
    <property type="protein sequence ID" value="MCP2261150.1"/>
    <property type="molecule type" value="Genomic_DNA"/>
</dbReference>
<feature type="transmembrane region" description="Helical" evidence="7">
    <location>
        <begin position="340"/>
        <end position="357"/>
    </location>
</feature>
<reference evidence="9 10" key="1">
    <citation type="submission" date="2022-06" db="EMBL/GenBank/DDBJ databases">
        <title>Genomic Encyclopedia of Archaeal and Bacterial Type Strains, Phase II (KMG-II): from individual species to whole genera.</title>
        <authorList>
            <person name="Goeker M."/>
        </authorList>
    </citation>
    <scope>NUCLEOTIDE SEQUENCE [LARGE SCALE GENOMIC DNA]</scope>
    <source>
        <strain evidence="9 10">DSM 40477</strain>
    </source>
</reference>
<feature type="domain" description="Major facilitator superfamily (MFS) profile" evidence="8">
    <location>
        <begin position="22"/>
        <end position="469"/>
    </location>
</feature>
<feature type="transmembrane region" description="Helical" evidence="7">
    <location>
        <begin position="405"/>
        <end position="427"/>
    </location>
</feature>
<evidence type="ECO:0000313" key="10">
    <source>
        <dbReference type="Proteomes" id="UP001205311"/>
    </source>
</evidence>
<keyword evidence="5 7" id="KW-1133">Transmembrane helix</keyword>
<gene>
    <name evidence="9" type="ORF">LX15_004870</name>
</gene>
<evidence type="ECO:0000313" key="9">
    <source>
        <dbReference type="EMBL" id="MCP2261150.1"/>
    </source>
</evidence>
<feature type="transmembrane region" description="Helical" evidence="7">
    <location>
        <begin position="439"/>
        <end position="465"/>
    </location>
</feature>
<evidence type="ECO:0000259" key="8">
    <source>
        <dbReference type="PROSITE" id="PS50850"/>
    </source>
</evidence>
<comment type="caution">
    <text evidence="9">The sequence shown here is derived from an EMBL/GenBank/DDBJ whole genome shotgun (WGS) entry which is preliminary data.</text>
</comment>
<feature type="transmembrane region" description="Helical" evidence="7">
    <location>
        <begin position="175"/>
        <end position="197"/>
    </location>
</feature>
<keyword evidence="6 7" id="KW-0472">Membrane</keyword>
<evidence type="ECO:0000256" key="6">
    <source>
        <dbReference type="ARBA" id="ARBA00023136"/>
    </source>
</evidence>
<keyword evidence="4 7" id="KW-0812">Transmembrane</keyword>
<dbReference type="RefSeq" id="WP_253671982.1">
    <property type="nucleotide sequence ID" value="NZ_JAMTCP010000036.1"/>
</dbReference>
<accession>A0ABT1I077</accession>
<evidence type="ECO:0000256" key="3">
    <source>
        <dbReference type="ARBA" id="ARBA00022475"/>
    </source>
</evidence>
<comment type="subcellular location">
    <subcellularLocation>
        <location evidence="1">Cell membrane</location>
        <topology evidence="1">Multi-pass membrane protein</topology>
    </subcellularLocation>
</comment>
<feature type="transmembrane region" description="Helical" evidence="7">
    <location>
        <begin position="276"/>
        <end position="295"/>
    </location>
</feature>
<keyword evidence="3" id="KW-1003">Cell membrane</keyword>
<feature type="transmembrane region" description="Helical" evidence="7">
    <location>
        <begin position="118"/>
        <end position="136"/>
    </location>
</feature>
<feature type="transmembrane region" description="Helical" evidence="7">
    <location>
        <begin position="56"/>
        <end position="76"/>
    </location>
</feature>
<dbReference type="PANTHER" id="PTHR42718:SF46">
    <property type="entry name" value="BLR6921 PROTEIN"/>
    <property type="match status" value="1"/>
</dbReference>
<proteinExistence type="predicted"/>
<dbReference type="Pfam" id="PF07690">
    <property type="entry name" value="MFS_1"/>
    <property type="match status" value="1"/>
</dbReference>
<dbReference type="InterPro" id="IPR020846">
    <property type="entry name" value="MFS_dom"/>
</dbReference>
<name>A0ABT1I077_STRSD</name>
<dbReference type="InterPro" id="IPR011701">
    <property type="entry name" value="MFS"/>
</dbReference>
<feature type="transmembrane region" description="Helical" evidence="7">
    <location>
        <begin position="209"/>
        <end position="227"/>
    </location>
</feature>
<dbReference type="InterPro" id="IPR036259">
    <property type="entry name" value="MFS_trans_sf"/>
</dbReference>
<feature type="transmembrane region" description="Helical" evidence="7">
    <location>
        <begin position="88"/>
        <end position="106"/>
    </location>
</feature>
<feature type="transmembrane region" description="Helical" evidence="7">
    <location>
        <begin position="239"/>
        <end position="256"/>
    </location>
</feature>
<sequence length="482" mass="49281">MSGTTAQRAAGSAVADRRLRVALTLIVSCEFMLQLDTTIINVALPTIRHELGFSLTGLSWITNAFLLTFGGLLLLGGRLGDLRGHRRVFLFGTALFTASSLVGGLATNDLTLVLTRAGQGVGAAFAAPTGIALLATNFRDEARRNRAFAVYSTVSGSGLALGLVLGGVLTSALSWRWVLFINVPFGLAVILLTPKFISESETGTGRFDLAGAFASTASMTALVYALIRVSEQGWGDPTALVAFAIGLALFAALITIESRVAHPVLPLGLFRGGRSAAYASLLLVAATLTSMWFFLTQFLQEALGMGPLTTGLAFLPMAATVFAGSQVVPRLLTRVSPKPVAIAGTTAAVIATSWLGTLSESSGYAGSVLGPLLLLGVGAGLSMVSLNLIVMSATPAEETGAASGVLQSMLTVGGSLGLAILVTVAGAANRSAEPGTDPLVAGVSGAFAGAAVFAGIALLITVFALRTPSRPGAVRTDRDEAV</sequence>
<protein>
    <submittedName>
        <fullName evidence="9">Drug resistance transporter, EmrB/QacA subfamily</fullName>
    </submittedName>
</protein>
<dbReference type="Proteomes" id="UP001205311">
    <property type="component" value="Unassembled WGS sequence"/>
</dbReference>
<dbReference type="PROSITE" id="PS50850">
    <property type="entry name" value="MFS"/>
    <property type="match status" value="1"/>
</dbReference>
<feature type="transmembrane region" description="Helical" evidence="7">
    <location>
        <begin position="148"/>
        <end position="169"/>
    </location>
</feature>
<evidence type="ECO:0000256" key="2">
    <source>
        <dbReference type="ARBA" id="ARBA00022448"/>
    </source>
</evidence>
<dbReference type="Gene3D" id="1.20.1720.10">
    <property type="entry name" value="Multidrug resistance protein D"/>
    <property type="match status" value="1"/>
</dbReference>
<feature type="transmembrane region" description="Helical" evidence="7">
    <location>
        <begin position="307"/>
        <end position="328"/>
    </location>
</feature>
<organism evidence="9 10">
    <name type="scientific">Streptoalloteichus tenebrarius (strain ATCC 17920 / DSM 40477 / JCM 4838 / CBS 697.72 / NBRC 16177 / NCIMB 11028 / NRRL B-12390 / A12253. 1 / ISP 5477)</name>
    <name type="common">Streptomyces tenebrarius</name>
    <dbReference type="NCBI Taxonomy" id="1933"/>
    <lineage>
        <taxon>Bacteria</taxon>
        <taxon>Bacillati</taxon>
        <taxon>Actinomycetota</taxon>
        <taxon>Actinomycetes</taxon>
        <taxon>Pseudonocardiales</taxon>
        <taxon>Pseudonocardiaceae</taxon>
        <taxon>Streptoalloteichus</taxon>
    </lineage>
</organism>
<feature type="transmembrane region" description="Helical" evidence="7">
    <location>
        <begin position="21"/>
        <end position="44"/>
    </location>
</feature>
<evidence type="ECO:0000256" key="4">
    <source>
        <dbReference type="ARBA" id="ARBA00022692"/>
    </source>
</evidence>
<evidence type="ECO:0000256" key="1">
    <source>
        <dbReference type="ARBA" id="ARBA00004651"/>
    </source>
</evidence>
<evidence type="ECO:0000256" key="7">
    <source>
        <dbReference type="SAM" id="Phobius"/>
    </source>
</evidence>
<dbReference type="CDD" id="cd17321">
    <property type="entry name" value="MFS_MMR_MDR_like"/>
    <property type="match status" value="1"/>
</dbReference>
<dbReference type="PANTHER" id="PTHR42718">
    <property type="entry name" value="MAJOR FACILITATOR SUPERFAMILY MULTIDRUG TRANSPORTER MFSC"/>
    <property type="match status" value="1"/>
</dbReference>
<keyword evidence="2" id="KW-0813">Transport</keyword>
<feature type="transmembrane region" description="Helical" evidence="7">
    <location>
        <begin position="369"/>
        <end position="393"/>
    </location>
</feature>
<dbReference type="Gene3D" id="1.20.1250.20">
    <property type="entry name" value="MFS general substrate transporter like domains"/>
    <property type="match status" value="1"/>
</dbReference>